<dbReference type="Proteomes" id="UP001470230">
    <property type="component" value="Unassembled WGS sequence"/>
</dbReference>
<proteinExistence type="predicted"/>
<organism evidence="1 2">
    <name type="scientific">Tritrichomonas musculus</name>
    <dbReference type="NCBI Taxonomy" id="1915356"/>
    <lineage>
        <taxon>Eukaryota</taxon>
        <taxon>Metamonada</taxon>
        <taxon>Parabasalia</taxon>
        <taxon>Tritrichomonadida</taxon>
        <taxon>Tritrichomonadidae</taxon>
        <taxon>Tritrichomonas</taxon>
    </lineage>
</organism>
<evidence type="ECO:0000313" key="1">
    <source>
        <dbReference type="EMBL" id="KAK8842751.1"/>
    </source>
</evidence>
<sequence>MNTFWNKFLKDGIHPAAPDDGLREALDYLQHNDANTIPSKDTAISILFHRIGTAISECYFGDINVLIISLLSELAPISSINHFMQPGLYDSIFVLFLNDDATFEKSVEFLNKFYDRADIDSVFDDLIMVTIVNLANYSPPKQPLWRFMCKFFTKFGEKIESMCDFKALESNGMMPIFTRSLIWDYRNVYQNPPIKEHEESFWILWKSILSRYKKALDNNDVAKNMNEEEDEIQDQVKPVIALFQGIMNEVRLSIYYALLSAQKENKYITNTPLDVWKLLHEINTNELISFLEAQIENDALKVALQASLLFVENENRSRIQKMLDEYE</sequence>
<reference evidence="1 2" key="1">
    <citation type="submission" date="2024-04" db="EMBL/GenBank/DDBJ databases">
        <title>Tritrichomonas musculus Genome.</title>
        <authorList>
            <person name="Alves-Ferreira E."/>
            <person name="Grigg M."/>
            <person name="Lorenzi H."/>
            <person name="Galac M."/>
        </authorList>
    </citation>
    <scope>NUCLEOTIDE SEQUENCE [LARGE SCALE GENOMIC DNA]</scope>
    <source>
        <strain evidence="1 2">EAF2021</strain>
    </source>
</reference>
<dbReference type="EMBL" id="JAPFFF010000037">
    <property type="protein sequence ID" value="KAK8842751.1"/>
    <property type="molecule type" value="Genomic_DNA"/>
</dbReference>
<name>A0ABR2HA55_9EUKA</name>
<evidence type="ECO:0000313" key="2">
    <source>
        <dbReference type="Proteomes" id="UP001470230"/>
    </source>
</evidence>
<comment type="caution">
    <text evidence="1">The sequence shown here is derived from an EMBL/GenBank/DDBJ whole genome shotgun (WGS) entry which is preliminary data.</text>
</comment>
<gene>
    <name evidence="1" type="ORF">M9Y10_025615</name>
</gene>
<protein>
    <submittedName>
        <fullName evidence="1">Uncharacterized protein</fullName>
    </submittedName>
</protein>
<keyword evidence="2" id="KW-1185">Reference proteome</keyword>
<accession>A0ABR2HA55</accession>